<dbReference type="GO" id="GO:0006952">
    <property type="term" value="P:defense response"/>
    <property type="evidence" value="ECO:0007669"/>
    <property type="project" value="UniProtKB-KW"/>
</dbReference>
<dbReference type="Gene3D" id="3.40.50.10140">
    <property type="entry name" value="Toll/interleukin-1 receptor homology (TIR) domain"/>
    <property type="match status" value="1"/>
</dbReference>
<keyword evidence="6" id="KW-0520">NAD</keyword>
<evidence type="ECO:0000256" key="5">
    <source>
        <dbReference type="ARBA" id="ARBA00022821"/>
    </source>
</evidence>
<dbReference type="Pfam" id="PF01582">
    <property type="entry name" value="TIR"/>
    <property type="match status" value="1"/>
</dbReference>
<reference evidence="10" key="2">
    <citation type="submission" date="2025-08" db="UniProtKB">
        <authorList>
            <consortium name="RefSeq"/>
        </authorList>
    </citation>
    <scope>IDENTIFICATION</scope>
    <source>
        <tissue evidence="10">Leaf</tissue>
    </source>
</reference>
<evidence type="ECO:0000256" key="2">
    <source>
        <dbReference type="ARBA" id="ARBA00022614"/>
    </source>
</evidence>
<dbReference type="PROSITE" id="PS50104">
    <property type="entry name" value="TIR"/>
    <property type="match status" value="1"/>
</dbReference>
<name>A0A6J0JM68_RAPSA</name>
<dbReference type="InterPro" id="IPR058192">
    <property type="entry name" value="WHD_ROQ1-like"/>
</dbReference>
<dbReference type="GeneID" id="108809114"/>
<dbReference type="InterPro" id="IPR032675">
    <property type="entry name" value="LRR_dom_sf"/>
</dbReference>
<accession>A0A6J0JM68</accession>
<dbReference type="AlphaFoldDB" id="A0A6J0JM68"/>
<dbReference type="InterPro" id="IPR027417">
    <property type="entry name" value="P-loop_NTPase"/>
</dbReference>
<evidence type="ECO:0000256" key="7">
    <source>
        <dbReference type="ARBA" id="ARBA00047304"/>
    </source>
</evidence>
<evidence type="ECO:0000313" key="10">
    <source>
        <dbReference type="RefSeq" id="XP_018436752.2"/>
    </source>
</evidence>
<organism evidence="9 10">
    <name type="scientific">Raphanus sativus</name>
    <name type="common">Radish</name>
    <name type="synonym">Raphanus raphanistrum var. sativus</name>
    <dbReference type="NCBI Taxonomy" id="3726"/>
    <lineage>
        <taxon>Eukaryota</taxon>
        <taxon>Viridiplantae</taxon>
        <taxon>Streptophyta</taxon>
        <taxon>Embryophyta</taxon>
        <taxon>Tracheophyta</taxon>
        <taxon>Spermatophyta</taxon>
        <taxon>Magnoliopsida</taxon>
        <taxon>eudicotyledons</taxon>
        <taxon>Gunneridae</taxon>
        <taxon>Pentapetalae</taxon>
        <taxon>rosids</taxon>
        <taxon>malvids</taxon>
        <taxon>Brassicales</taxon>
        <taxon>Brassicaceae</taxon>
        <taxon>Brassiceae</taxon>
        <taxon>Raphanus</taxon>
    </lineage>
</organism>
<keyword evidence="5" id="KW-0611">Plant defense</keyword>
<comment type="catalytic activity">
    <reaction evidence="7">
        <text>NAD(+) + H2O = ADP-D-ribose + nicotinamide + H(+)</text>
        <dbReference type="Rhea" id="RHEA:16301"/>
        <dbReference type="ChEBI" id="CHEBI:15377"/>
        <dbReference type="ChEBI" id="CHEBI:15378"/>
        <dbReference type="ChEBI" id="CHEBI:17154"/>
        <dbReference type="ChEBI" id="CHEBI:57540"/>
        <dbReference type="ChEBI" id="CHEBI:57967"/>
        <dbReference type="EC" id="3.2.2.6"/>
    </reaction>
    <physiologicalReaction direction="left-to-right" evidence="7">
        <dbReference type="Rhea" id="RHEA:16302"/>
    </physiologicalReaction>
</comment>
<dbReference type="InterPro" id="IPR000157">
    <property type="entry name" value="TIR_dom"/>
</dbReference>
<dbReference type="SUPFAM" id="SSF52058">
    <property type="entry name" value="L domain-like"/>
    <property type="match status" value="1"/>
</dbReference>
<dbReference type="Gene3D" id="3.80.10.10">
    <property type="entry name" value="Ribonuclease Inhibitor"/>
    <property type="match status" value="2"/>
</dbReference>
<evidence type="ECO:0000256" key="1">
    <source>
        <dbReference type="ARBA" id="ARBA00011982"/>
    </source>
</evidence>
<dbReference type="InterPro" id="IPR003593">
    <property type="entry name" value="AAA+_ATPase"/>
</dbReference>
<evidence type="ECO:0000313" key="9">
    <source>
        <dbReference type="Proteomes" id="UP000504610"/>
    </source>
</evidence>
<dbReference type="OrthoDB" id="1093408at2759"/>
<dbReference type="GO" id="GO:0007165">
    <property type="term" value="P:signal transduction"/>
    <property type="evidence" value="ECO:0007669"/>
    <property type="project" value="InterPro"/>
</dbReference>
<dbReference type="FunFam" id="1.10.8.430:FF:000002">
    <property type="entry name" value="Disease resistance protein (TIR-NBS-LRR class)"/>
    <property type="match status" value="1"/>
</dbReference>
<sequence length="1050" mass="119712">MASFSSSPRTWRYRVFASFHGADVRKTFLSHLRKQFNYNGITMFDDQGIEKSQTIAPALTQAIRESRISIVLLSKNYASSRWCLDELLEIIKCREAMGQIVMTVFYGVDPSDVRKQTREFGRAFSETCSRATKEKRRAWSQALNDVGNIAGEHFQNWDNESKMIEKISRDISNKLNTTISRDFEDMVGLDAHLEKMKYYLDLDKEDEAKIVGICGPAGIGKTTIARALHSLLSSSFQLSCFVENLRGSYNSGLDEYGLKLRLQEQLLSKILDQNGMRIYHLGAIQERLCDQKVLIILDDVNDLKQLEALANETSWFGPGSRIIVTTEDQDILERHGIKTTYHVGFPCREDALEIFYTYAFRKFQPPDAFKKLAERVTKSFDNLPLGLRVVGSALRGKEEDEWEALLDRLETSLDRDIEGVLRFGYDSLHEDEQALFLHIAVFFNYKKDDDVMAMLADSNLNVKRGLKILADKSLIYKSTLGEIVMHKLLQQVGRQAIQRQEPWKRRILIDAQEICYVLENDDTDNRAALGISLDMSGINNVVINERALKRMRNLRFLHVYKTRYVENDRVEIPEELEFPPQLRLLHWEAYPRNALPRTFHPEYLVELNLQESNLEKLWQGTQPLANLKKMVLRRSYRLKELPDLSNATNIEKLNLSFCESLVEIPSSVSELQKLQTLNVYSCAKLEVVPTLINLASLEHVDMLGCSQLRSLPEISTHVSRIRIDDTLVEEVPASFMRCTRLQTLFIGGSGNFKTLTHLPECEILNLCFMGIEKIPDCIKDLHGLLYLYVGGCSKLKCLPQLPVSLRHLNACDCESLESVSCTSFDPSILDLNLNFINCLKLNQQTRGEIIQLTSGERILPGREVPAEFCHQATGHFLTIRRDGDNPFSESLRFKACIVISPRRSTEGTPIALSCTLIGKNGGFAKKNWKYLCLPDKSPGLQSEHLCLFYQERCIELSSEILFEFSCTPSEDYEIVKCGVRIDSDDIDESDEGKYIDEIVQCGDGIYTNEIEQVQNDSDYLSEEVNVEVNKHGGCWSWLCKIALTGSSCLF</sequence>
<evidence type="ECO:0000256" key="6">
    <source>
        <dbReference type="ARBA" id="ARBA00023027"/>
    </source>
</evidence>
<keyword evidence="2" id="KW-0433">Leucine-rich repeat</keyword>
<dbReference type="FunFam" id="3.40.50.10140:FF:000007">
    <property type="entry name" value="Disease resistance protein (TIR-NBS-LRR class)"/>
    <property type="match status" value="1"/>
</dbReference>
<dbReference type="PANTHER" id="PTHR11017:SF225">
    <property type="entry name" value="ADP-RIBOSYL CYCLASE_CYCLIC ADP-RIBOSE HYDROLASE-RELATED"/>
    <property type="match status" value="1"/>
</dbReference>
<feature type="domain" description="TIR" evidence="8">
    <location>
        <begin position="11"/>
        <end position="175"/>
    </location>
</feature>
<dbReference type="InterPro" id="IPR035897">
    <property type="entry name" value="Toll_tir_struct_dom_sf"/>
</dbReference>
<dbReference type="RefSeq" id="XP_018436752.2">
    <property type="nucleotide sequence ID" value="XM_018581250.2"/>
</dbReference>
<dbReference type="PANTHER" id="PTHR11017">
    <property type="entry name" value="LEUCINE-RICH REPEAT-CONTAINING PROTEIN"/>
    <property type="match status" value="1"/>
</dbReference>
<dbReference type="GO" id="GO:0043531">
    <property type="term" value="F:ADP binding"/>
    <property type="evidence" value="ECO:0007669"/>
    <property type="project" value="InterPro"/>
</dbReference>
<dbReference type="EC" id="3.2.2.6" evidence="1"/>
<dbReference type="FunFam" id="3.40.50.300:FF:001002">
    <property type="entry name" value="Disease resistance protein (TIR-NBS-LRR class)"/>
    <property type="match status" value="1"/>
</dbReference>
<dbReference type="InterPro" id="IPR042197">
    <property type="entry name" value="Apaf_helical"/>
</dbReference>
<dbReference type="KEGG" id="rsz:108809114"/>
<gene>
    <name evidence="10" type="primary">LOC108809114</name>
</gene>
<reference evidence="9" key="1">
    <citation type="journal article" date="2019" name="Database">
        <title>The radish genome database (RadishGD): an integrated information resource for radish genomics.</title>
        <authorList>
            <person name="Yu H.J."/>
            <person name="Baek S."/>
            <person name="Lee Y.J."/>
            <person name="Cho A."/>
            <person name="Mun J.H."/>
        </authorList>
    </citation>
    <scope>NUCLEOTIDE SEQUENCE [LARGE SCALE GENOMIC DNA]</scope>
    <source>
        <strain evidence="9">cv. WK10039</strain>
    </source>
</reference>
<keyword evidence="9" id="KW-1185">Reference proteome</keyword>
<dbReference type="SUPFAM" id="SSF46785">
    <property type="entry name" value="Winged helix' DNA-binding domain"/>
    <property type="match status" value="1"/>
</dbReference>
<dbReference type="Pfam" id="PF00931">
    <property type="entry name" value="NB-ARC"/>
    <property type="match status" value="1"/>
</dbReference>
<evidence type="ECO:0000256" key="3">
    <source>
        <dbReference type="ARBA" id="ARBA00022737"/>
    </source>
</evidence>
<dbReference type="Gene3D" id="1.10.8.430">
    <property type="entry name" value="Helical domain of apoptotic protease-activating factors"/>
    <property type="match status" value="1"/>
</dbReference>
<dbReference type="PRINTS" id="PR00364">
    <property type="entry name" value="DISEASERSIST"/>
</dbReference>
<keyword evidence="3" id="KW-0677">Repeat</keyword>
<dbReference type="GO" id="GO:0061809">
    <property type="term" value="F:NAD+ nucleosidase activity, cyclic ADP-ribose generating"/>
    <property type="evidence" value="ECO:0007669"/>
    <property type="project" value="UniProtKB-EC"/>
</dbReference>
<dbReference type="InterPro" id="IPR011713">
    <property type="entry name" value="Leu-rich_rpt_3"/>
</dbReference>
<dbReference type="InterPro" id="IPR044974">
    <property type="entry name" value="Disease_R_plants"/>
</dbReference>
<dbReference type="InterPro" id="IPR036390">
    <property type="entry name" value="WH_DNA-bd_sf"/>
</dbReference>
<evidence type="ECO:0000259" key="8">
    <source>
        <dbReference type="PROSITE" id="PS50104"/>
    </source>
</evidence>
<dbReference type="SUPFAM" id="SSF52200">
    <property type="entry name" value="Toll/Interleukin receptor TIR domain"/>
    <property type="match status" value="1"/>
</dbReference>
<protein>
    <recommendedName>
        <fullName evidence="1">ADP-ribosyl cyclase/cyclic ADP-ribose hydrolase</fullName>
        <ecNumber evidence="1">3.2.2.6</ecNumber>
    </recommendedName>
</protein>
<proteinExistence type="predicted"/>
<keyword evidence="4" id="KW-0378">Hydrolase</keyword>
<dbReference type="Gene3D" id="3.40.50.300">
    <property type="entry name" value="P-loop containing nucleotide triphosphate hydrolases"/>
    <property type="match status" value="1"/>
</dbReference>
<dbReference type="Pfam" id="PF23282">
    <property type="entry name" value="WHD_ROQ1"/>
    <property type="match status" value="1"/>
</dbReference>
<dbReference type="SMART" id="SM00255">
    <property type="entry name" value="TIR"/>
    <property type="match status" value="1"/>
</dbReference>
<dbReference type="SUPFAM" id="SSF52540">
    <property type="entry name" value="P-loop containing nucleoside triphosphate hydrolases"/>
    <property type="match status" value="1"/>
</dbReference>
<evidence type="ECO:0000256" key="4">
    <source>
        <dbReference type="ARBA" id="ARBA00022801"/>
    </source>
</evidence>
<dbReference type="Proteomes" id="UP000504610">
    <property type="component" value="Chromosome 1"/>
</dbReference>
<dbReference type="Pfam" id="PF07725">
    <property type="entry name" value="LRR_3"/>
    <property type="match status" value="1"/>
</dbReference>
<dbReference type="FunFam" id="3.80.10.10:FF:000386">
    <property type="entry name" value="Disease resistance protein RPS4"/>
    <property type="match status" value="1"/>
</dbReference>
<dbReference type="SMART" id="SM00382">
    <property type="entry name" value="AAA"/>
    <property type="match status" value="1"/>
</dbReference>
<dbReference type="InterPro" id="IPR002182">
    <property type="entry name" value="NB-ARC"/>
</dbReference>